<accession>A0A851GHP5</accession>
<dbReference type="Gene3D" id="1.10.132.20">
    <property type="entry name" value="Ribosome-recycling factor"/>
    <property type="match status" value="1"/>
</dbReference>
<evidence type="ECO:0000256" key="7">
    <source>
        <dbReference type="SAM" id="MobiDB-lite"/>
    </source>
</evidence>
<reference evidence="9 10" key="1">
    <citation type="submission" date="2020-07" db="EMBL/GenBank/DDBJ databases">
        <title>Roseicoccus Jingziensis gen. nov., sp. nov., isolated from coastal seawater.</title>
        <authorList>
            <person name="Feng X."/>
        </authorList>
    </citation>
    <scope>NUCLEOTIDE SEQUENCE [LARGE SCALE GENOMIC DNA]</scope>
    <source>
        <strain evidence="9 10">N1E253</strain>
    </source>
</reference>
<dbReference type="PANTHER" id="PTHR20982:SF3">
    <property type="entry name" value="MITOCHONDRIAL RIBOSOME RECYCLING FACTOR PSEUDO 1"/>
    <property type="match status" value="1"/>
</dbReference>
<comment type="subcellular location">
    <subcellularLocation>
        <location evidence="1 6">Cytoplasm</location>
    </subcellularLocation>
</comment>
<dbReference type="AlphaFoldDB" id="A0A851GHP5"/>
<evidence type="ECO:0000256" key="6">
    <source>
        <dbReference type="HAMAP-Rule" id="MF_00040"/>
    </source>
</evidence>
<keyword evidence="3 6" id="KW-0963">Cytoplasm</keyword>
<feature type="region of interest" description="Disordered" evidence="7">
    <location>
        <begin position="137"/>
        <end position="157"/>
    </location>
</feature>
<proteinExistence type="inferred from homology"/>
<dbReference type="SUPFAM" id="SSF55194">
    <property type="entry name" value="Ribosome recycling factor, RRF"/>
    <property type="match status" value="1"/>
</dbReference>
<comment type="caution">
    <text evidence="9">The sequence shown here is derived from an EMBL/GenBank/DDBJ whole genome shotgun (WGS) entry which is preliminary data.</text>
</comment>
<name>A0A851GHP5_9BACT</name>
<keyword evidence="10" id="KW-1185">Reference proteome</keyword>
<dbReference type="CDD" id="cd00520">
    <property type="entry name" value="RRF"/>
    <property type="match status" value="1"/>
</dbReference>
<evidence type="ECO:0000313" key="10">
    <source>
        <dbReference type="Proteomes" id="UP000557872"/>
    </source>
</evidence>
<dbReference type="Proteomes" id="UP000557872">
    <property type="component" value="Unassembled WGS sequence"/>
</dbReference>
<sequence length="188" mass="21042">MDPTTALKETEENMQKAVEYLGQEFAGVRTGKANPGLVENIDVHVASYGSTMKIKGLAVVTVPEPRMIMIQPFDPSTAKDIEKAILESKTGLNPANEGKHLRVPVPELSEERRKDMVKMVKGQAEDARVRIRGVRKEGMDSAKKMKSANELTEDGQRDFENDVQELTNKYIKQIDEQLAVKEQELMTV</sequence>
<dbReference type="FunFam" id="3.30.1360.40:FF:000001">
    <property type="entry name" value="Ribosome-recycling factor"/>
    <property type="match status" value="1"/>
</dbReference>
<gene>
    <name evidence="6 9" type="primary">frr</name>
    <name evidence="9" type="ORF">HW115_16930</name>
</gene>
<dbReference type="Pfam" id="PF01765">
    <property type="entry name" value="RRF"/>
    <property type="match status" value="1"/>
</dbReference>
<comment type="function">
    <text evidence="5 6">Responsible for the release of ribosomes from messenger RNA at the termination of protein biosynthesis. May increase the efficiency of translation by recycling ribosomes from one round of translation to another.</text>
</comment>
<dbReference type="EMBL" id="JACBAZ010000009">
    <property type="protein sequence ID" value="NWK57308.1"/>
    <property type="molecule type" value="Genomic_DNA"/>
</dbReference>
<dbReference type="GO" id="GO:0005737">
    <property type="term" value="C:cytoplasm"/>
    <property type="evidence" value="ECO:0007669"/>
    <property type="project" value="UniProtKB-SubCell"/>
</dbReference>
<evidence type="ECO:0000256" key="5">
    <source>
        <dbReference type="ARBA" id="ARBA00025050"/>
    </source>
</evidence>
<dbReference type="NCBIfam" id="TIGR00496">
    <property type="entry name" value="frr"/>
    <property type="match status" value="1"/>
</dbReference>
<comment type="similarity">
    <text evidence="2 6">Belongs to the RRF family.</text>
</comment>
<dbReference type="InterPro" id="IPR036191">
    <property type="entry name" value="RRF_sf"/>
</dbReference>
<feature type="domain" description="Ribosome recycling factor" evidence="8">
    <location>
        <begin position="23"/>
        <end position="186"/>
    </location>
</feature>
<dbReference type="GO" id="GO:0006415">
    <property type="term" value="P:translational termination"/>
    <property type="evidence" value="ECO:0007669"/>
    <property type="project" value="UniProtKB-UniRule"/>
</dbReference>
<protein>
    <recommendedName>
        <fullName evidence="6">Ribosome-recycling factor</fullName>
        <shortName evidence="6">RRF</shortName>
    </recommendedName>
    <alternativeName>
        <fullName evidence="6">Ribosome-releasing factor</fullName>
    </alternativeName>
</protein>
<evidence type="ECO:0000259" key="8">
    <source>
        <dbReference type="Pfam" id="PF01765"/>
    </source>
</evidence>
<evidence type="ECO:0000256" key="3">
    <source>
        <dbReference type="ARBA" id="ARBA00022490"/>
    </source>
</evidence>
<evidence type="ECO:0000256" key="4">
    <source>
        <dbReference type="ARBA" id="ARBA00022917"/>
    </source>
</evidence>
<dbReference type="FunFam" id="1.10.132.20:FF:000001">
    <property type="entry name" value="Ribosome-recycling factor"/>
    <property type="match status" value="1"/>
</dbReference>
<dbReference type="GO" id="GO:0043023">
    <property type="term" value="F:ribosomal large subunit binding"/>
    <property type="evidence" value="ECO:0007669"/>
    <property type="project" value="TreeGrafter"/>
</dbReference>
<organism evidence="9 10">
    <name type="scientific">Oceaniferula marina</name>
    <dbReference type="NCBI Taxonomy" id="2748318"/>
    <lineage>
        <taxon>Bacteria</taxon>
        <taxon>Pseudomonadati</taxon>
        <taxon>Verrucomicrobiota</taxon>
        <taxon>Verrucomicrobiia</taxon>
        <taxon>Verrucomicrobiales</taxon>
        <taxon>Verrucomicrobiaceae</taxon>
        <taxon>Oceaniferula</taxon>
    </lineage>
</organism>
<dbReference type="InterPro" id="IPR023584">
    <property type="entry name" value="Ribosome_recyc_fac_dom"/>
</dbReference>
<dbReference type="RefSeq" id="WP_178934141.1">
    <property type="nucleotide sequence ID" value="NZ_JACBAZ010000009.1"/>
</dbReference>
<dbReference type="PANTHER" id="PTHR20982">
    <property type="entry name" value="RIBOSOME RECYCLING FACTOR"/>
    <property type="match status" value="1"/>
</dbReference>
<keyword evidence="4 6" id="KW-0648">Protein biosynthesis</keyword>
<dbReference type="InterPro" id="IPR002661">
    <property type="entry name" value="Ribosome_recyc_fac"/>
</dbReference>
<evidence type="ECO:0000313" key="9">
    <source>
        <dbReference type="EMBL" id="NWK57308.1"/>
    </source>
</evidence>
<evidence type="ECO:0000256" key="2">
    <source>
        <dbReference type="ARBA" id="ARBA00005912"/>
    </source>
</evidence>
<dbReference type="HAMAP" id="MF_00040">
    <property type="entry name" value="RRF"/>
    <property type="match status" value="1"/>
</dbReference>
<dbReference type="Gene3D" id="3.30.1360.40">
    <property type="match status" value="1"/>
</dbReference>
<evidence type="ECO:0000256" key="1">
    <source>
        <dbReference type="ARBA" id="ARBA00004496"/>
    </source>
</evidence>